<proteinExistence type="predicted"/>
<protein>
    <submittedName>
        <fullName evidence="2">Uncharacterized protein</fullName>
    </submittedName>
</protein>
<evidence type="ECO:0000313" key="1">
    <source>
        <dbReference type="Proteomes" id="UP000046393"/>
    </source>
</evidence>
<name>A0A0N5B0Q8_9BILA</name>
<organism evidence="1 2">
    <name type="scientific">Syphacia muris</name>
    <dbReference type="NCBI Taxonomy" id="451379"/>
    <lineage>
        <taxon>Eukaryota</taxon>
        <taxon>Metazoa</taxon>
        <taxon>Ecdysozoa</taxon>
        <taxon>Nematoda</taxon>
        <taxon>Chromadorea</taxon>
        <taxon>Rhabditida</taxon>
        <taxon>Spirurina</taxon>
        <taxon>Oxyuridomorpha</taxon>
        <taxon>Oxyuroidea</taxon>
        <taxon>Oxyuridae</taxon>
        <taxon>Syphacia</taxon>
    </lineage>
</organism>
<keyword evidence="1" id="KW-1185">Reference proteome</keyword>
<accession>A0A0N5B0Q8</accession>
<reference evidence="2" key="1">
    <citation type="submission" date="2017-02" db="UniProtKB">
        <authorList>
            <consortium name="WormBaseParasite"/>
        </authorList>
    </citation>
    <scope>IDENTIFICATION</scope>
</reference>
<dbReference type="WBParaSite" id="SMUV_0001086001-mRNA-1">
    <property type="protein sequence ID" value="SMUV_0001086001-mRNA-1"/>
    <property type="gene ID" value="SMUV_0001086001"/>
</dbReference>
<dbReference type="AlphaFoldDB" id="A0A0N5B0Q8"/>
<sequence>MLTVFLSTADSANSKSLLSLDAILAELDDTSKCNRSLIYSNIHRLIDGTLRSRHEWPNFLEIAKLLSEQTDPNVTLRKISNWRDKAKLLYRPIYLTNLSQPIFFLQLYCTANKTIWTPILAFPTKIPELYLILKPVVKALDICQYSQCKTSKVGLKILLFLLIL</sequence>
<evidence type="ECO:0000313" key="2">
    <source>
        <dbReference type="WBParaSite" id="SMUV_0001086001-mRNA-1"/>
    </source>
</evidence>
<dbReference type="Proteomes" id="UP000046393">
    <property type="component" value="Unplaced"/>
</dbReference>
<dbReference type="STRING" id="451379.A0A0N5B0Q8"/>